<dbReference type="SUPFAM" id="SSF53335">
    <property type="entry name" value="S-adenosyl-L-methionine-dependent methyltransferases"/>
    <property type="match status" value="1"/>
</dbReference>
<evidence type="ECO:0000313" key="1">
    <source>
        <dbReference type="EMBL" id="KAB2344088.1"/>
    </source>
</evidence>
<dbReference type="Gene3D" id="3.40.50.150">
    <property type="entry name" value="Vaccinia Virus protein VP39"/>
    <property type="match status" value="1"/>
</dbReference>
<sequence>MRSADTPIDTGGQAEEIDTTVSHVARIWNYWLGGKDNYPVDREVGDQILEMLPDVAILARASRAFLSRSVRFLAGEAGVRQFLDIGTGLPTVDNTHEVAQRVAPDSRVVYVDNDPLVLAHARALLTSTPEGETAYIHADLRDPETILTKAAGMLDFDQPVALILMGIVEFITDDKQAYDIVNRLKDRLCSGSFLTLYDGTNVVHREASDQIVEVWNNSGNAPLTLRTPDQIRHFFDGMEILEPGVVSVSRWRPEATPWGEPEEVDAFGAVARKP</sequence>
<dbReference type="InterPro" id="IPR006764">
    <property type="entry name" value="SAM_dep_MeTrfase_SAV2177_type"/>
</dbReference>
<dbReference type="InterPro" id="IPR029063">
    <property type="entry name" value="SAM-dependent_MTases_sf"/>
</dbReference>
<keyword evidence="1" id="KW-0489">Methyltransferase</keyword>
<evidence type="ECO:0000313" key="2">
    <source>
        <dbReference type="Proteomes" id="UP000468735"/>
    </source>
</evidence>
<keyword evidence="2" id="KW-1185">Reference proteome</keyword>
<protein>
    <submittedName>
        <fullName evidence="1">SAM-dependent methyltransferase</fullName>
    </submittedName>
</protein>
<organism evidence="1 2">
    <name type="scientific">Actinomadura rudentiformis</name>
    <dbReference type="NCBI Taxonomy" id="359158"/>
    <lineage>
        <taxon>Bacteria</taxon>
        <taxon>Bacillati</taxon>
        <taxon>Actinomycetota</taxon>
        <taxon>Actinomycetes</taxon>
        <taxon>Streptosporangiales</taxon>
        <taxon>Thermomonosporaceae</taxon>
        <taxon>Actinomadura</taxon>
    </lineage>
</organism>
<keyword evidence="1" id="KW-0808">Transferase</keyword>
<dbReference type="GO" id="GO:0032259">
    <property type="term" value="P:methylation"/>
    <property type="evidence" value="ECO:0007669"/>
    <property type="project" value="UniProtKB-KW"/>
</dbReference>
<dbReference type="RefSeq" id="WP_151565716.1">
    <property type="nucleotide sequence ID" value="NZ_WBMT01000017.1"/>
</dbReference>
<accession>A0A6H9YGQ2</accession>
<reference evidence="1 2" key="1">
    <citation type="submission" date="2019-09" db="EMBL/GenBank/DDBJ databases">
        <title>Actinomadura physcomitrii sp. nov., a novel actinomycete isolated from moss [Physcomitrium sphaericum (Ludw) Fuernr].</title>
        <authorList>
            <person name="Zhuang X."/>
            <person name="Liu C."/>
        </authorList>
    </citation>
    <scope>NUCLEOTIDE SEQUENCE [LARGE SCALE GENOMIC DNA]</scope>
    <source>
        <strain evidence="1 2">HMC1</strain>
    </source>
</reference>
<name>A0A6H9YGQ2_9ACTN</name>
<dbReference type="GO" id="GO:0008168">
    <property type="term" value="F:methyltransferase activity"/>
    <property type="evidence" value="ECO:0007669"/>
    <property type="project" value="UniProtKB-KW"/>
</dbReference>
<proteinExistence type="predicted"/>
<dbReference type="EMBL" id="WBMT01000017">
    <property type="protein sequence ID" value="KAB2344088.1"/>
    <property type="molecule type" value="Genomic_DNA"/>
</dbReference>
<dbReference type="Pfam" id="PF04672">
    <property type="entry name" value="Methyltransf_19"/>
    <property type="match status" value="1"/>
</dbReference>
<dbReference type="AlphaFoldDB" id="A0A6H9YGQ2"/>
<comment type="caution">
    <text evidence="1">The sequence shown here is derived from an EMBL/GenBank/DDBJ whole genome shotgun (WGS) entry which is preliminary data.</text>
</comment>
<gene>
    <name evidence="1" type="ORF">F8566_32735</name>
</gene>
<dbReference type="PIRSF" id="PIRSF017393">
    <property type="entry name" value="MTase_SAV2177"/>
    <property type="match status" value="1"/>
</dbReference>
<dbReference type="OrthoDB" id="3216820at2"/>
<dbReference type="Proteomes" id="UP000468735">
    <property type="component" value="Unassembled WGS sequence"/>
</dbReference>